<keyword evidence="1" id="KW-0812">Transmembrane</keyword>
<name>A0A975NUN3_9BRAD</name>
<gene>
    <name evidence="2" type="ORF">KMZ93_17110</name>
</gene>
<keyword evidence="1" id="KW-0472">Membrane</keyword>
<evidence type="ECO:0000313" key="3">
    <source>
        <dbReference type="Proteomes" id="UP000676951"/>
    </source>
</evidence>
<protein>
    <submittedName>
        <fullName evidence="2">Uncharacterized protein</fullName>
    </submittedName>
</protein>
<keyword evidence="1" id="KW-1133">Transmembrane helix</keyword>
<dbReference type="RefSeq" id="WP_215602428.1">
    <property type="nucleotide sequence ID" value="NZ_CP076136.1"/>
</dbReference>
<dbReference type="EMBL" id="CP076136">
    <property type="protein sequence ID" value="QWG21708.1"/>
    <property type="molecule type" value="Genomic_DNA"/>
</dbReference>
<accession>A0A975NUN3</accession>
<feature type="transmembrane region" description="Helical" evidence="1">
    <location>
        <begin position="24"/>
        <end position="44"/>
    </location>
</feature>
<reference evidence="2 3" key="1">
    <citation type="submission" date="2021-06" db="EMBL/GenBank/DDBJ databases">
        <title>Bradyrhizobium sp. S2-11-4 Genome sequencing.</title>
        <authorList>
            <person name="Jin L."/>
        </authorList>
    </citation>
    <scope>NUCLEOTIDE SEQUENCE [LARGE SCALE GENOMIC DNA]</scope>
    <source>
        <strain evidence="2 3">S2-11-4</strain>
    </source>
</reference>
<dbReference type="AlphaFoldDB" id="A0A975NUN3"/>
<evidence type="ECO:0000256" key="1">
    <source>
        <dbReference type="SAM" id="Phobius"/>
    </source>
</evidence>
<evidence type="ECO:0000313" key="2">
    <source>
        <dbReference type="EMBL" id="QWG21708.1"/>
    </source>
</evidence>
<proteinExistence type="predicted"/>
<keyword evidence="3" id="KW-1185">Reference proteome</keyword>
<organism evidence="2 3">
    <name type="scientific">Bradyrhizobium sediminis</name>
    <dbReference type="NCBI Taxonomy" id="2840469"/>
    <lineage>
        <taxon>Bacteria</taxon>
        <taxon>Pseudomonadati</taxon>
        <taxon>Pseudomonadota</taxon>
        <taxon>Alphaproteobacteria</taxon>
        <taxon>Hyphomicrobiales</taxon>
        <taxon>Nitrobacteraceae</taxon>
        <taxon>Bradyrhizobium</taxon>
    </lineage>
</organism>
<dbReference type="Proteomes" id="UP000676951">
    <property type="component" value="Chromosome"/>
</dbReference>
<sequence length="53" mass="5929">MPPTEQSASSERVPMMQRILDNPFLLLFLGVTLPTVLYLIWGIMEVASIPLAK</sequence>